<dbReference type="Proteomes" id="UP000694399">
    <property type="component" value="Chromosome E3"/>
</dbReference>
<evidence type="ECO:0000313" key="8">
    <source>
        <dbReference type="Proteomes" id="UP000694399"/>
    </source>
</evidence>
<dbReference type="AlphaFoldDB" id="A0A8C8XAG6"/>
<dbReference type="GO" id="GO:0005615">
    <property type="term" value="C:extracellular space"/>
    <property type="evidence" value="ECO:0007669"/>
    <property type="project" value="UniProtKB-KW"/>
</dbReference>
<keyword evidence="8" id="KW-1185">Reference proteome</keyword>
<sequence length="180" mass="19518">EMLSGYPLAVSSPHPTRTPVTPDCGAEAAPALRMSPSLLLPGPTSASALQKESLAPQAWTCRPCLFPRPRELRQLQRPVALEAELALTLKVLGTVADASQGDILDQPLHMLRHIHSELRACVSTGGTQAVSTQGRLHHWLSQLHKAPKKSLSCLEASVMFNLFYLLIRDLKGVTSEDPCV</sequence>
<keyword evidence="3" id="KW-0202">Cytokine</keyword>
<evidence type="ECO:0000256" key="6">
    <source>
        <dbReference type="ARBA" id="ARBA00023118"/>
    </source>
</evidence>
<dbReference type="PANTHER" id="PTHR31943:SF1">
    <property type="entry name" value="INTERFERON LAMBDA-2-RELATED"/>
    <property type="match status" value="1"/>
</dbReference>
<dbReference type="Ensembl" id="ENSPLOT00000016143.1">
    <property type="protein sequence ID" value="ENSPLOP00000014566.1"/>
    <property type="gene ID" value="ENSPLOG00000010661.1"/>
</dbReference>
<reference evidence="7" key="2">
    <citation type="submission" date="2025-08" db="UniProtKB">
        <authorList>
            <consortium name="Ensembl"/>
        </authorList>
    </citation>
    <scope>IDENTIFICATION</scope>
</reference>
<keyword evidence="6" id="KW-0051">Antiviral defense</keyword>
<dbReference type="InterPro" id="IPR038326">
    <property type="entry name" value="IFN-lambda_sf"/>
</dbReference>
<name>A0A8C8XAG6_PANLE</name>
<evidence type="ECO:0000256" key="3">
    <source>
        <dbReference type="ARBA" id="ARBA00022514"/>
    </source>
</evidence>
<protein>
    <recommendedName>
        <fullName evidence="9">Interferon lambda-3-like</fullName>
    </recommendedName>
</protein>
<keyword evidence="4" id="KW-0964">Secreted</keyword>
<reference evidence="7" key="3">
    <citation type="submission" date="2025-09" db="UniProtKB">
        <authorList>
            <consortium name="Ensembl"/>
        </authorList>
    </citation>
    <scope>IDENTIFICATION</scope>
</reference>
<dbReference type="GO" id="GO:0005125">
    <property type="term" value="F:cytokine activity"/>
    <property type="evidence" value="ECO:0007669"/>
    <property type="project" value="UniProtKB-KW"/>
</dbReference>
<dbReference type="GO" id="GO:0045087">
    <property type="term" value="P:innate immune response"/>
    <property type="evidence" value="ECO:0007669"/>
    <property type="project" value="TreeGrafter"/>
</dbReference>
<evidence type="ECO:0000256" key="5">
    <source>
        <dbReference type="ARBA" id="ARBA00022729"/>
    </source>
</evidence>
<organism evidence="7 8">
    <name type="scientific">Panthera leo</name>
    <name type="common">Lion</name>
    <dbReference type="NCBI Taxonomy" id="9689"/>
    <lineage>
        <taxon>Eukaryota</taxon>
        <taxon>Metazoa</taxon>
        <taxon>Chordata</taxon>
        <taxon>Craniata</taxon>
        <taxon>Vertebrata</taxon>
        <taxon>Euteleostomi</taxon>
        <taxon>Mammalia</taxon>
        <taxon>Eutheria</taxon>
        <taxon>Laurasiatheria</taxon>
        <taxon>Carnivora</taxon>
        <taxon>Feliformia</taxon>
        <taxon>Felidae</taxon>
        <taxon>Pantherinae</taxon>
        <taxon>Panthera</taxon>
    </lineage>
</organism>
<evidence type="ECO:0008006" key="9">
    <source>
        <dbReference type="Google" id="ProtNLM"/>
    </source>
</evidence>
<accession>A0A8C8XAG6</accession>
<evidence type="ECO:0000256" key="1">
    <source>
        <dbReference type="ARBA" id="ARBA00004613"/>
    </source>
</evidence>
<dbReference type="GeneTree" id="ENSGT00390000014310"/>
<evidence type="ECO:0000313" key="7">
    <source>
        <dbReference type="Ensembl" id="ENSPLOP00000014566.1"/>
    </source>
</evidence>
<dbReference type="Pfam" id="PF15177">
    <property type="entry name" value="IL28A"/>
    <property type="match status" value="1"/>
</dbReference>
<dbReference type="GO" id="GO:0051607">
    <property type="term" value="P:defense response to virus"/>
    <property type="evidence" value="ECO:0007669"/>
    <property type="project" value="UniProtKB-KW"/>
</dbReference>
<comment type="similarity">
    <text evidence="2">Belongs to the lambda interferon family.</text>
</comment>
<dbReference type="OMA" id="KAWSCRP"/>
<dbReference type="PANTHER" id="PTHR31943">
    <property type="entry name" value="INTERLEUKIN-28 AND 29"/>
    <property type="match status" value="1"/>
</dbReference>
<dbReference type="InterPro" id="IPR029177">
    <property type="entry name" value="INF_lambda"/>
</dbReference>
<dbReference type="GO" id="GO:0007259">
    <property type="term" value="P:cell surface receptor signaling pathway via JAK-STAT"/>
    <property type="evidence" value="ECO:0007669"/>
    <property type="project" value="InterPro"/>
</dbReference>
<reference evidence="7" key="1">
    <citation type="journal article" date="2019" name="bioRxiv">
        <title>Long live the king: chromosome-level assembly of the lion (Panthera leo) using linked-read, Hi-C, and long read data.</title>
        <authorList>
            <person name="Armstrong E.E."/>
            <person name="Taylor R.W."/>
            <person name="Miller D.E."/>
            <person name="Kaelin C."/>
            <person name="Barsh G."/>
            <person name="Hadly E.A."/>
            <person name="Petrov D."/>
        </authorList>
    </citation>
    <scope>NUCLEOTIDE SEQUENCE [LARGE SCALE GENOMIC DNA]</scope>
</reference>
<dbReference type="Gene3D" id="1.20.1250.60">
    <property type="entry name" value="Interferon lambda"/>
    <property type="match status" value="1"/>
</dbReference>
<dbReference type="GO" id="GO:0050778">
    <property type="term" value="P:positive regulation of immune response"/>
    <property type="evidence" value="ECO:0007669"/>
    <property type="project" value="InterPro"/>
</dbReference>
<keyword evidence="5" id="KW-0732">Signal</keyword>
<comment type="subcellular location">
    <subcellularLocation>
        <location evidence="1">Secreted</location>
    </subcellularLocation>
</comment>
<proteinExistence type="inferred from homology"/>
<evidence type="ECO:0000256" key="2">
    <source>
        <dbReference type="ARBA" id="ARBA00008717"/>
    </source>
</evidence>
<evidence type="ECO:0000256" key="4">
    <source>
        <dbReference type="ARBA" id="ARBA00022525"/>
    </source>
</evidence>